<feature type="region of interest" description="Disordered" evidence="1">
    <location>
        <begin position="261"/>
        <end position="447"/>
    </location>
</feature>
<feature type="compositionally biased region" description="Pro residues" evidence="1">
    <location>
        <begin position="141"/>
        <end position="157"/>
    </location>
</feature>
<proteinExistence type="predicted"/>
<evidence type="ECO:0000256" key="2">
    <source>
        <dbReference type="SAM" id="Phobius"/>
    </source>
</evidence>
<feature type="compositionally biased region" description="Pro residues" evidence="1">
    <location>
        <begin position="496"/>
        <end position="526"/>
    </location>
</feature>
<dbReference type="AlphaFoldDB" id="A0AAD6X572"/>
<organism evidence="3 4">
    <name type="scientific">Mycena alexandri</name>
    <dbReference type="NCBI Taxonomy" id="1745969"/>
    <lineage>
        <taxon>Eukaryota</taxon>
        <taxon>Fungi</taxon>
        <taxon>Dikarya</taxon>
        <taxon>Basidiomycota</taxon>
        <taxon>Agaricomycotina</taxon>
        <taxon>Agaricomycetes</taxon>
        <taxon>Agaricomycetidae</taxon>
        <taxon>Agaricales</taxon>
        <taxon>Marasmiineae</taxon>
        <taxon>Mycenaceae</taxon>
        <taxon>Mycena</taxon>
    </lineage>
</organism>
<keyword evidence="2" id="KW-1133">Transmembrane helix</keyword>
<evidence type="ECO:0000313" key="4">
    <source>
        <dbReference type="Proteomes" id="UP001218188"/>
    </source>
</evidence>
<feature type="compositionally biased region" description="Low complexity" evidence="1">
    <location>
        <begin position="57"/>
        <end position="140"/>
    </location>
</feature>
<feature type="compositionally biased region" description="Basic residues" evidence="1">
    <location>
        <begin position="30"/>
        <end position="44"/>
    </location>
</feature>
<dbReference type="Proteomes" id="UP001218188">
    <property type="component" value="Unassembled WGS sequence"/>
</dbReference>
<evidence type="ECO:0000256" key="1">
    <source>
        <dbReference type="SAM" id="MobiDB-lite"/>
    </source>
</evidence>
<reference evidence="3" key="1">
    <citation type="submission" date="2023-03" db="EMBL/GenBank/DDBJ databases">
        <title>Massive genome expansion in bonnet fungi (Mycena s.s.) driven by repeated elements and novel gene families across ecological guilds.</title>
        <authorList>
            <consortium name="Lawrence Berkeley National Laboratory"/>
            <person name="Harder C.B."/>
            <person name="Miyauchi S."/>
            <person name="Viragh M."/>
            <person name="Kuo A."/>
            <person name="Thoen E."/>
            <person name="Andreopoulos B."/>
            <person name="Lu D."/>
            <person name="Skrede I."/>
            <person name="Drula E."/>
            <person name="Henrissat B."/>
            <person name="Morin E."/>
            <person name="Kohler A."/>
            <person name="Barry K."/>
            <person name="LaButti K."/>
            <person name="Morin E."/>
            <person name="Salamov A."/>
            <person name="Lipzen A."/>
            <person name="Mereny Z."/>
            <person name="Hegedus B."/>
            <person name="Baldrian P."/>
            <person name="Stursova M."/>
            <person name="Weitz H."/>
            <person name="Taylor A."/>
            <person name="Grigoriev I.V."/>
            <person name="Nagy L.G."/>
            <person name="Martin F."/>
            <person name="Kauserud H."/>
        </authorList>
    </citation>
    <scope>NUCLEOTIDE SEQUENCE</scope>
    <source>
        <strain evidence="3">CBHHK200</strain>
    </source>
</reference>
<dbReference type="EMBL" id="JARJCM010000047">
    <property type="protein sequence ID" value="KAJ7035930.1"/>
    <property type="molecule type" value="Genomic_DNA"/>
</dbReference>
<sequence>MANRRDDLRLTETSLIVPEIYPTVLLSSPHRARHNHGFSPRRGRNPPPVPDTPTLSHPPSNTVSSPVVTSTGLSSPPFLSPSSSSLSQSPSRSSSARSSSATTTSHSSSRPSSSHSSSATSSSSSPPSSTLSASSSVQSPPTSPIPSSPVSSPPSSPSPSSSFSSSPLPPPLTASSPPNHHLLPILLGTLLPLFFGLVLLAGFVLYRRRRAWEDTLRARTLSPDEDYYWVPAPSSGSGAGSWRRRSTAMGNAAGIGTSAHTASASWQRLGSVPPSPTGARRAHAPSGAGTSTGMTWNGSDVLVLGPEPSAGADEKATAYGDTHPDEEAPGYAWNRSPSPPGLEGVANVNVEREEKENPRNPRNELTPSAKSDVDVDLTPSDEGDADGTGADADASTEATYGTAYTEFGDKSDAGHGLRHDTGTPRPHPYAYAESSEGHSINSFDTASTYSTHDGDYYALTRPSAPLAQALLRLSRSPTFVTFESAGYSEADLGRTPPTPPPHYSRPLPRIPVPVPPLPRPPSFSSS</sequence>
<feature type="compositionally biased region" description="Polar residues" evidence="1">
    <location>
        <begin position="437"/>
        <end position="447"/>
    </location>
</feature>
<feature type="region of interest" description="Disordered" evidence="1">
    <location>
        <begin position="28"/>
        <end position="174"/>
    </location>
</feature>
<evidence type="ECO:0000313" key="3">
    <source>
        <dbReference type="EMBL" id="KAJ7035930.1"/>
    </source>
</evidence>
<keyword evidence="2" id="KW-0472">Membrane</keyword>
<feature type="compositionally biased region" description="Basic and acidic residues" evidence="1">
    <location>
        <begin position="312"/>
        <end position="326"/>
    </location>
</feature>
<feature type="compositionally biased region" description="Low complexity" evidence="1">
    <location>
        <begin position="387"/>
        <end position="399"/>
    </location>
</feature>
<feature type="compositionally biased region" description="Polar residues" evidence="1">
    <location>
        <begin position="288"/>
        <end position="298"/>
    </location>
</feature>
<name>A0AAD6X572_9AGAR</name>
<keyword evidence="4" id="KW-1185">Reference proteome</keyword>
<feature type="compositionally biased region" description="Basic and acidic residues" evidence="1">
    <location>
        <begin position="407"/>
        <end position="422"/>
    </location>
</feature>
<accession>A0AAD6X572</accession>
<feature type="transmembrane region" description="Helical" evidence="2">
    <location>
        <begin position="182"/>
        <end position="206"/>
    </location>
</feature>
<protein>
    <submittedName>
        <fullName evidence="3">Uncharacterized protein</fullName>
    </submittedName>
</protein>
<feature type="region of interest" description="Disordered" evidence="1">
    <location>
        <begin position="485"/>
        <end position="526"/>
    </location>
</feature>
<keyword evidence="2" id="KW-0812">Transmembrane</keyword>
<gene>
    <name evidence="3" type="ORF">C8F04DRAFT_499045</name>
</gene>
<comment type="caution">
    <text evidence="3">The sequence shown here is derived from an EMBL/GenBank/DDBJ whole genome shotgun (WGS) entry which is preliminary data.</text>
</comment>
<feature type="compositionally biased region" description="Basic and acidic residues" evidence="1">
    <location>
        <begin position="350"/>
        <end position="362"/>
    </location>
</feature>